<dbReference type="Gene3D" id="3.40.50.1820">
    <property type="entry name" value="alpha/beta hydrolase"/>
    <property type="match status" value="1"/>
</dbReference>
<dbReference type="Pfam" id="PF12146">
    <property type="entry name" value="Hydrolase_4"/>
    <property type="match status" value="1"/>
</dbReference>
<dbReference type="EMBL" id="CP104562">
    <property type="protein sequence ID" value="UXH80154.1"/>
    <property type="molecule type" value="Genomic_DNA"/>
</dbReference>
<sequence>MSANAAHTTRPHPEASEHAPSNAQTIAQTDAHAAAPSGSRAAPRFAARHRDTLLQIDCHGHALPGILSEPLTEDAGDLGVLLIVGGPQYRVGAHRQFTLLGRALAADGVPCLRFDYRGMGDAEGDQKDFAQVDDDIAATLDAWQRERPALRRVVLWGLCDAASAALLYVHRRRDPRIAGLSLINPWVRTEASLARTQVKHYYLDRLRQGAFWRKLLSGRVGFAAVRELVGKLIQTRRSASTSSGQPGAPDDRHYTEQMADGLRHFGRPVLLMLSGDDYVAKEFLDRCRDGGAAWRGLLSLPTLRREDLPEADHTCSSAAWRAQVEDWTVSWLRALAATGHPGGPALPDTSGASTAPAPRGDATRPSASAAGAD</sequence>
<keyword evidence="3" id="KW-0378">Hydrolase</keyword>
<dbReference type="NCBIfam" id="TIGR03100">
    <property type="entry name" value="hydr1_PEP"/>
    <property type="match status" value="1"/>
</dbReference>
<keyword evidence="4" id="KW-1185">Reference proteome</keyword>
<proteinExistence type="predicted"/>
<name>A0ABY6B4N0_9BURK</name>
<feature type="domain" description="Serine aminopeptidase S33" evidence="2">
    <location>
        <begin position="97"/>
        <end position="194"/>
    </location>
</feature>
<dbReference type="InterPro" id="IPR022742">
    <property type="entry name" value="Hydrolase_4"/>
</dbReference>
<feature type="region of interest" description="Disordered" evidence="1">
    <location>
        <begin position="340"/>
        <end position="373"/>
    </location>
</feature>
<dbReference type="GO" id="GO:0016787">
    <property type="term" value="F:hydrolase activity"/>
    <property type="evidence" value="ECO:0007669"/>
    <property type="project" value="UniProtKB-KW"/>
</dbReference>
<accession>A0ABY6B4N0</accession>
<dbReference type="Proteomes" id="UP001064933">
    <property type="component" value="Chromosome"/>
</dbReference>
<feature type="compositionally biased region" description="Polar residues" evidence="1">
    <location>
        <begin position="19"/>
        <end position="28"/>
    </location>
</feature>
<gene>
    <name evidence="3" type="ORF">N4261_09840</name>
</gene>
<feature type="compositionally biased region" description="Low complexity" evidence="1">
    <location>
        <begin position="31"/>
        <end position="43"/>
    </location>
</feature>
<reference evidence="3" key="1">
    <citation type="submission" date="2022-10" db="EMBL/GenBank/DDBJ databases">
        <title>Characterization and whole genome sequencing of a new Roseateles species, isolated from fresh water.</title>
        <authorList>
            <person name="Guliayeva D.Y."/>
            <person name="Akhremchuk A.E."/>
            <person name="Sikolenko M.A."/>
            <person name="Valentovich L.N."/>
            <person name="Sidarenka A.V."/>
        </authorList>
    </citation>
    <scope>NUCLEOTIDE SEQUENCE</scope>
    <source>
        <strain evidence="3">BIM B-1768</strain>
    </source>
</reference>
<feature type="region of interest" description="Disordered" evidence="1">
    <location>
        <begin position="1"/>
        <end position="43"/>
    </location>
</feature>
<dbReference type="RefSeq" id="WP_261759972.1">
    <property type="nucleotide sequence ID" value="NZ_CP104562.2"/>
</dbReference>
<dbReference type="InterPro" id="IPR029058">
    <property type="entry name" value="AB_hydrolase_fold"/>
</dbReference>
<dbReference type="InterPro" id="IPR017531">
    <property type="entry name" value="Hydrolase-1_PEP"/>
</dbReference>
<dbReference type="SUPFAM" id="SSF53474">
    <property type="entry name" value="alpha/beta-Hydrolases"/>
    <property type="match status" value="1"/>
</dbReference>
<protein>
    <submittedName>
        <fullName evidence="3">Hydrolase 1, exosortase A system-associated</fullName>
    </submittedName>
</protein>
<evidence type="ECO:0000259" key="2">
    <source>
        <dbReference type="Pfam" id="PF12146"/>
    </source>
</evidence>
<evidence type="ECO:0000256" key="1">
    <source>
        <dbReference type="SAM" id="MobiDB-lite"/>
    </source>
</evidence>
<evidence type="ECO:0000313" key="4">
    <source>
        <dbReference type="Proteomes" id="UP001064933"/>
    </source>
</evidence>
<evidence type="ECO:0000313" key="3">
    <source>
        <dbReference type="EMBL" id="UXH80154.1"/>
    </source>
</evidence>
<organism evidence="3 4">
    <name type="scientific">Roseateles amylovorans</name>
    <dbReference type="NCBI Taxonomy" id="2978473"/>
    <lineage>
        <taxon>Bacteria</taxon>
        <taxon>Pseudomonadati</taxon>
        <taxon>Pseudomonadota</taxon>
        <taxon>Betaproteobacteria</taxon>
        <taxon>Burkholderiales</taxon>
        <taxon>Sphaerotilaceae</taxon>
        <taxon>Roseateles</taxon>
    </lineage>
</organism>